<dbReference type="STRING" id="1601833.SAMN05518684_101228"/>
<name>A0A1H9PC03_9BACI</name>
<evidence type="ECO:0000313" key="1">
    <source>
        <dbReference type="EMBL" id="SER45445.1"/>
    </source>
</evidence>
<sequence>MNTGKKQAYKKNAFINEEIKALTPQQIAVIIALFTKVLKVRAVILDVNQTVEVVLAGDLKSKEVNDLLKKLNNVPVDKWLNMLQKFN</sequence>
<dbReference type="EMBL" id="FOGT01000001">
    <property type="protein sequence ID" value="SER45445.1"/>
    <property type="molecule type" value="Genomic_DNA"/>
</dbReference>
<dbReference type="AlphaFoldDB" id="A0A1H9PC03"/>
<reference evidence="2" key="1">
    <citation type="submission" date="2016-10" db="EMBL/GenBank/DDBJ databases">
        <authorList>
            <person name="Varghese N."/>
            <person name="Submissions S."/>
        </authorList>
    </citation>
    <scope>NUCLEOTIDE SEQUENCE [LARGE SCALE GENOMIC DNA]</scope>
    <source>
        <strain evidence="2">S9</strain>
    </source>
</reference>
<protein>
    <submittedName>
        <fullName evidence="1">Uncharacterized protein</fullName>
    </submittedName>
</protein>
<keyword evidence="2" id="KW-1185">Reference proteome</keyword>
<dbReference type="Proteomes" id="UP000198571">
    <property type="component" value="Unassembled WGS sequence"/>
</dbReference>
<gene>
    <name evidence="1" type="ORF">SAMN05518684_101228</name>
</gene>
<evidence type="ECO:0000313" key="2">
    <source>
        <dbReference type="Proteomes" id="UP000198571"/>
    </source>
</evidence>
<proteinExistence type="predicted"/>
<organism evidence="1 2">
    <name type="scientific">Salipaludibacillus aurantiacus</name>
    <dbReference type="NCBI Taxonomy" id="1601833"/>
    <lineage>
        <taxon>Bacteria</taxon>
        <taxon>Bacillati</taxon>
        <taxon>Bacillota</taxon>
        <taxon>Bacilli</taxon>
        <taxon>Bacillales</taxon>
        <taxon>Bacillaceae</taxon>
    </lineage>
</organism>
<accession>A0A1H9PC03</accession>